<dbReference type="Proteomes" id="UP000586305">
    <property type="component" value="Unassembled WGS sequence"/>
</dbReference>
<sequence length="59" mass="6188">MKLLKAIKATKKQQTANLGASQSLELSAKVLSNKELLAQVGGARGGGYYPPNPPKSTSF</sequence>
<evidence type="ECO:0000313" key="1">
    <source>
        <dbReference type="EMBL" id="NOU52701.1"/>
    </source>
</evidence>
<proteinExistence type="predicted"/>
<evidence type="ECO:0000313" key="2">
    <source>
        <dbReference type="Proteomes" id="UP000586305"/>
    </source>
</evidence>
<reference evidence="1 2" key="1">
    <citation type="submission" date="2020-04" db="EMBL/GenBank/DDBJ databases">
        <title>Pseudoalteromonas caenipelagi sp. nov., isolated from a tidal flat.</title>
        <authorList>
            <person name="Park S."/>
            <person name="Yoon J.-H."/>
        </authorList>
    </citation>
    <scope>NUCLEOTIDE SEQUENCE [LARGE SCALE GENOMIC DNA]</scope>
    <source>
        <strain evidence="1 2">JBTF-M23</strain>
    </source>
</reference>
<organism evidence="1 2">
    <name type="scientific">Pseudoalteromonas caenipelagi</name>
    <dbReference type="NCBI Taxonomy" id="2726988"/>
    <lineage>
        <taxon>Bacteria</taxon>
        <taxon>Pseudomonadati</taxon>
        <taxon>Pseudomonadota</taxon>
        <taxon>Gammaproteobacteria</taxon>
        <taxon>Alteromonadales</taxon>
        <taxon>Pseudoalteromonadaceae</taxon>
        <taxon>Pseudoalteromonas</taxon>
    </lineage>
</organism>
<comment type="caution">
    <text evidence="1">The sequence shown here is derived from an EMBL/GenBank/DDBJ whole genome shotgun (WGS) entry which is preliminary data.</text>
</comment>
<dbReference type="RefSeq" id="WP_171627751.1">
    <property type="nucleotide sequence ID" value="NZ_JABBPG010000011.1"/>
</dbReference>
<dbReference type="AlphaFoldDB" id="A0A849VM04"/>
<accession>A0A849VM04</accession>
<name>A0A849VM04_9GAMM</name>
<gene>
    <name evidence="1" type="ORF">HG263_19530</name>
</gene>
<keyword evidence="2" id="KW-1185">Reference proteome</keyword>
<dbReference type="EMBL" id="JABBPG010000011">
    <property type="protein sequence ID" value="NOU52701.1"/>
    <property type="molecule type" value="Genomic_DNA"/>
</dbReference>
<protein>
    <submittedName>
        <fullName evidence="1">Uncharacterized protein</fullName>
    </submittedName>
</protein>